<comment type="caution">
    <text evidence="1">The sequence shown here is derived from an EMBL/GenBank/DDBJ whole genome shotgun (WGS) entry which is preliminary data.</text>
</comment>
<gene>
    <name evidence="1" type="ORF">NL53_06795</name>
</gene>
<keyword evidence="2" id="KW-1185">Reference proteome</keyword>
<protein>
    <submittedName>
        <fullName evidence="1">Uncharacterized protein</fullName>
    </submittedName>
</protein>
<organism evidence="1 2">
    <name type="scientific">Vibrio variabilis</name>
    <dbReference type="NCBI Taxonomy" id="990271"/>
    <lineage>
        <taxon>Bacteria</taxon>
        <taxon>Pseudomonadati</taxon>
        <taxon>Pseudomonadota</taxon>
        <taxon>Gammaproteobacteria</taxon>
        <taxon>Vibrionales</taxon>
        <taxon>Vibrionaceae</taxon>
        <taxon>Vibrio</taxon>
    </lineage>
</organism>
<name>A0ABR4YDF7_9VIBR</name>
<accession>A0ABR4YDF7</accession>
<reference evidence="1 2" key="1">
    <citation type="submission" date="2014-10" db="EMBL/GenBank/DDBJ databases">
        <title>Genome sequencing of Vibrio variabilis T01.</title>
        <authorList>
            <person name="Chan K.-G."/>
            <person name="Mohamad N.I."/>
        </authorList>
    </citation>
    <scope>NUCLEOTIDE SEQUENCE [LARGE SCALE GENOMIC DNA]</scope>
    <source>
        <strain evidence="1 2">T01</strain>
    </source>
</reference>
<sequence>MKVNILSNFFVIIAHYRYPLRTHNLIVAVIYNLSNSWDLSAADAKVVIWTITVFYTEFEVFLTKISTQLFALRLFL</sequence>
<dbReference type="EMBL" id="JRWM01000006">
    <property type="protein sequence ID" value="KHA61340.1"/>
    <property type="molecule type" value="Genomic_DNA"/>
</dbReference>
<evidence type="ECO:0000313" key="1">
    <source>
        <dbReference type="EMBL" id="KHA61340.1"/>
    </source>
</evidence>
<evidence type="ECO:0000313" key="2">
    <source>
        <dbReference type="Proteomes" id="UP000030520"/>
    </source>
</evidence>
<proteinExistence type="predicted"/>
<dbReference type="Proteomes" id="UP000030520">
    <property type="component" value="Unassembled WGS sequence"/>
</dbReference>